<feature type="region of interest" description="Disordered" evidence="3">
    <location>
        <begin position="22"/>
        <end position="46"/>
    </location>
</feature>
<sequence>MEEVSPLKKVPSKCKRGLAARLAAKKEKVSEENDSSEISEESAVYSTQVARMLSKRGLPDANQLQLLKKNFSPADDQKSPSPPPPPDPPLDVPVHPKRPRMSKAIKQLSDAKSYLQRELSMLNTSCTDVDDVICLDDSLDEKSIFFFVQCNAELQKHRLGKWDPFKKLFDTIAEQQKISFGDIMLSLNDVTIRPSDTPHSVNLKSADTIVMYKNSGKVFGDEDSSDLSGIQLVVQSRNSKKKLEFHIDPMAPLQLLINKYSIQTKTDPSHYRLQFDGEDVLPQDTPADLELEDGFCLDIIETT</sequence>
<dbReference type="AlphaFoldDB" id="K1Q4F5"/>
<feature type="compositionally biased region" description="Pro residues" evidence="3">
    <location>
        <begin position="80"/>
        <end position="91"/>
    </location>
</feature>
<proteinExistence type="predicted"/>
<dbReference type="Gene3D" id="3.10.20.90">
    <property type="entry name" value="Phosphatidylinositol 3-kinase Catalytic Subunit, Chain A, domain 1"/>
    <property type="match status" value="2"/>
</dbReference>
<dbReference type="SUPFAM" id="SSF54236">
    <property type="entry name" value="Ubiquitin-like"/>
    <property type="match status" value="2"/>
</dbReference>
<comment type="subcellular location">
    <subcellularLocation>
        <location evidence="1">Nucleus</location>
    </subcellularLocation>
</comment>
<dbReference type="EMBL" id="JH823230">
    <property type="protein sequence ID" value="EKC26249.1"/>
    <property type="molecule type" value="Genomic_DNA"/>
</dbReference>
<feature type="region of interest" description="Disordered" evidence="3">
    <location>
        <begin position="64"/>
        <end position="97"/>
    </location>
</feature>
<evidence type="ECO:0000313" key="5">
    <source>
        <dbReference type="EMBL" id="EKC26249.1"/>
    </source>
</evidence>
<evidence type="ECO:0000256" key="1">
    <source>
        <dbReference type="ARBA" id="ARBA00004123"/>
    </source>
</evidence>
<dbReference type="PANTHER" id="PTHR47187">
    <property type="entry name" value="NFATC2-INTERACTING PROTEIN"/>
    <property type="match status" value="1"/>
</dbReference>
<dbReference type="GO" id="GO:0045944">
    <property type="term" value="P:positive regulation of transcription by RNA polymerase II"/>
    <property type="evidence" value="ECO:0007669"/>
    <property type="project" value="TreeGrafter"/>
</dbReference>
<protein>
    <submittedName>
        <fullName evidence="5">NFATC2-interacting protein</fullName>
    </submittedName>
</protein>
<dbReference type="GO" id="GO:0005634">
    <property type="term" value="C:nucleus"/>
    <property type="evidence" value="ECO:0007669"/>
    <property type="project" value="UniProtKB-SubCell"/>
</dbReference>
<gene>
    <name evidence="5" type="ORF">CGI_10024101</name>
</gene>
<dbReference type="InParanoid" id="K1Q4F5"/>
<keyword evidence="2" id="KW-0539">Nucleus</keyword>
<dbReference type="CDD" id="cd01763">
    <property type="entry name" value="Ubl_SUMO_like"/>
    <property type="match status" value="1"/>
</dbReference>
<evidence type="ECO:0000256" key="2">
    <source>
        <dbReference type="ARBA" id="ARBA00023242"/>
    </source>
</evidence>
<evidence type="ECO:0000259" key="4">
    <source>
        <dbReference type="Pfam" id="PF11976"/>
    </source>
</evidence>
<feature type="domain" description="Rad60/SUMO-like" evidence="4">
    <location>
        <begin position="230"/>
        <end position="299"/>
    </location>
</feature>
<accession>K1Q4F5</accession>
<name>K1Q4F5_MAGGI</name>
<dbReference type="InterPro" id="IPR052324">
    <property type="entry name" value="NFATC2-Int_DNA_Repair"/>
</dbReference>
<dbReference type="InterPro" id="IPR029071">
    <property type="entry name" value="Ubiquitin-like_domsf"/>
</dbReference>
<dbReference type="Pfam" id="PF11976">
    <property type="entry name" value="Rad60-SLD"/>
    <property type="match status" value="1"/>
</dbReference>
<dbReference type="HOGENOM" id="CLU_919039_0_0_1"/>
<evidence type="ECO:0000256" key="3">
    <source>
        <dbReference type="SAM" id="MobiDB-lite"/>
    </source>
</evidence>
<organism evidence="5">
    <name type="scientific">Magallana gigas</name>
    <name type="common">Pacific oyster</name>
    <name type="synonym">Crassostrea gigas</name>
    <dbReference type="NCBI Taxonomy" id="29159"/>
    <lineage>
        <taxon>Eukaryota</taxon>
        <taxon>Metazoa</taxon>
        <taxon>Spiralia</taxon>
        <taxon>Lophotrochozoa</taxon>
        <taxon>Mollusca</taxon>
        <taxon>Bivalvia</taxon>
        <taxon>Autobranchia</taxon>
        <taxon>Pteriomorphia</taxon>
        <taxon>Ostreida</taxon>
        <taxon>Ostreoidea</taxon>
        <taxon>Ostreidae</taxon>
        <taxon>Magallana</taxon>
    </lineage>
</organism>
<reference evidence="5" key="1">
    <citation type="journal article" date="2012" name="Nature">
        <title>The oyster genome reveals stress adaptation and complexity of shell formation.</title>
        <authorList>
            <person name="Zhang G."/>
            <person name="Fang X."/>
            <person name="Guo X."/>
            <person name="Li L."/>
            <person name="Luo R."/>
            <person name="Xu F."/>
            <person name="Yang P."/>
            <person name="Zhang L."/>
            <person name="Wang X."/>
            <person name="Qi H."/>
            <person name="Xiong Z."/>
            <person name="Que H."/>
            <person name="Xie Y."/>
            <person name="Holland P.W."/>
            <person name="Paps J."/>
            <person name="Zhu Y."/>
            <person name="Wu F."/>
            <person name="Chen Y."/>
            <person name="Wang J."/>
            <person name="Peng C."/>
            <person name="Meng J."/>
            <person name="Yang L."/>
            <person name="Liu J."/>
            <person name="Wen B."/>
            <person name="Zhang N."/>
            <person name="Huang Z."/>
            <person name="Zhu Q."/>
            <person name="Feng Y."/>
            <person name="Mount A."/>
            <person name="Hedgecock D."/>
            <person name="Xu Z."/>
            <person name="Liu Y."/>
            <person name="Domazet-Loso T."/>
            <person name="Du Y."/>
            <person name="Sun X."/>
            <person name="Zhang S."/>
            <person name="Liu B."/>
            <person name="Cheng P."/>
            <person name="Jiang X."/>
            <person name="Li J."/>
            <person name="Fan D."/>
            <person name="Wang W."/>
            <person name="Fu W."/>
            <person name="Wang T."/>
            <person name="Wang B."/>
            <person name="Zhang J."/>
            <person name="Peng Z."/>
            <person name="Li Y."/>
            <person name="Li N."/>
            <person name="Wang J."/>
            <person name="Chen M."/>
            <person name="He Y."/>
            <person name="Tan F."/>
            <person name="Song X."/>
            <person name="Zheng Q."/>
            <person name="Huang R."/>
            <person name="Yang H."/>
            <person name="Du X."/>
            <person name="Chen L."/>
            <person name="Yang M."/>
            <person name="Gaffney P.M."/>
            <person name="Wang S."/>
            <person name="Luo L."/>
            <person name="She Z."/>
            <person name="Ming Y."/>
            <person name="Huang W."/>
            <person name="Zhang S."/>
            <person name="Huang B."/>
            <person name="Zhang Y."/>
            <person name="Qu T."/>
            <person name="Ni P."/>
            <person name="Miao G."/>
            <person name="Wang J."/>
            <person name="Wang Q."/>
            <person name="Steinberg C.E."/>
            <person name="Wang H."/>
            <person name="Li N."/>
            <person name="Qian L."/>
            <person name="Zhang G."/>
            <person name="Li Y."/>
            <person name="Yang H."/>
            <person name="Liu X."/>
            <person name="Wang J."/>
            <person name="Yin Y."/>
            <person name="Wang J."/>
        </authorList>
    </citation>
    <scope>NUCLEOTIDE SEQUENCE [LARGE SCALE GENOMIC DNA]</scope>
    <source>
        <strain evidence="5">05x7-T-G4-1.051#20</strain>
    </source>
</reference>
<dbReference type="PANTHER" id="PTHR47187:SF1">
    <property type="entry name" value="NFATC2-INTERACTING PROTEIN"/>
    <property type="match status" value="1"/>
</dbReference>
<dbReference type="InterPro" id="IPR022617">
    <property type="entry name" value="Rad60/SUMO-like_dom"/>
</dbReference>